<comment type="caution">
    <text evidence="7">The sequence shown here is derived from an EMBL/GenBank/DDBJ whole genome shotgun (WGS) entry which is preliminary data.</text>
</comment>
<evidence type="ECO:0000256" key="4">
    <source>
        <dbReference type="ARBA" id="ARBA00023136"/>
    </source>
</evidence>
<dbReference type="Pfam" id="PF00916">
    <property type="entry name" value="Sulfate_transp"/>
    <property type="match status" value="1"/>
</dbReference>
<comment type="subcellular location">
    <subcellularLocation>
        <location evidence="1">Membrane</location>
        <topology evidence="1">Multi-pass membrane protein</topology>
    </subcellularLocation>
</comment>
<dbReference type="PANTHER" id="PTHR11814">
    <property type="entry name" value="SULFATE TRANSPORTER"/>
    <property type="match status" value="1"/>
</dbReference>
<reference evidence="7 8" key="1">
    <citation type="journal article" date="2021" name="BMC Genomics">
        <title>Datura genome reveals duplications of psychoactive alkaloid biosynthetic genes and high mutation rate following tissue culture.</title>
        <authorList>
            <person name="Rajewski A."/>
            <person name="Carter-House D."/>
            <person name="Stajich J."/>
            <person name="Litt A."/>
        </authorList>
    </citation>
    <scope>NUCLEOTIDE SEQUENCE [LARGE SCALE GENOMIC DNA]</scope>
    <source>
        <strain evidence="7">AR-01</strain>
    </source>
</reference>
<dbReference type="InterPro" id="IPR011547">
    <property type="entry name" value="SLC26A/SulP_dom"/>
</dbReference>
<evidence type="ECO:0000256" key="2">
    <source>
        <dbReference type="ARBA" id="ARBA00022692"/>
    </source>
</evidence>
<evidence type="ECO:0000256" key="3">
    <source>
        <dbReference type="ARBA" id="ARBA00022989"/>
    </source>
</evidence>
<feature type="domain" description="SLC26A/SulP transporter" evidence="6">
    <location>
        <begin position="9"/>
        <end position="95"/>
    </location>
</feature>
<sequence length="99" mass="10378">MHETNDSFIAQIGHLPKGVNPPSVNLIHFSGPHLGLALKVGIITGILALTEGIAVGRTFASLKNYQVDGNKEMIALGLMNIVGSCASCFVTTGSFLDLL</sequence>
<dbReference type="InterPro" id="IPR001902">
    <property type="entry name" value="SLC26A/SulP_fam"/>
</dbReference>
<name>A0ABS8S3J7_DATST</name>
<evidence type="ECO:0000313" key="7">
    <source>
        <dbReference type="EMBL" id="MCD7453388.1"/>
    </source>
</evidence>
<protein>
    <submittedName>
        <fullName evidence="7">Sulfate transporter 3.4</fullName>
    </submittedName>
</protein>
<accession>A0ABS8S3J7</accession>
<evidence type="ECO:0000256" key="5">
    <source>
        <dbReference type="SAM" id="Phobius"/>
    </source>
</evidence>
<keyword evidence="3 5" id="KW-1133">Transmembrane helix</keyword>
<evidence type="ECO:0000259" key="6">
    <source>
        <dbReference type="Pfam" id="PF00916"/>
    </source>
</evidence>
<organism evidence="7 8">
    <name type="scientific">Datura stramonium</name>
    <name type="common">Jimsonweed</name>
    <name type="synonym">Common thornapple</name>
    <dbReference type="NCBI Taxonomy" id="4076"/>
    <lineage>
        <taxon>Eukaryota</taxon>
        <taxon>Viridiplantae</taxon>
        <taxon>Streptophyta</taxon>
        <taxon>Embryophyta</taxon>
        <taxon>Tracheophyta</taxon>
        <taxon>Spermatophyta</taxon>
        <taxon>Magnoliopsida</taxon>
        <taxon>eudicotyledons</taxon>
        <taxon>Gunneridae</taxon>
        <taxon>Pentapetalae</taxon>
        <taxon>asterids</taxon>
        <taxon>lamiids</taxon>
        <taxon>Solanales</taxon>
        <taxon>Solanaceae</taxon>
        <taxon>Solanoideae</taxon>
        <taxon>Datureae</taxon>
        <taxon>Datura</taxon>
    </lineage>
</organism>
<evidence type="ECO:0000313" key="8">
    <source>
        <dbReference type="Proteomes" id="UP000823775"/>
    </source>
</evidence>
<keyword evidence="4 5" id="KW-0472">Membrane</keyword>
<feature type="transmembrane region" description="Helical" evidence="5">
    <location>
        <begin position="40"/>
        <end position="62"/>
    </location>
</feature>
<dbReference type="Proteomes" id="UP000823775">
    <property type="component" value="Unassembled WGS sequence"/>
</dbReference>
<gene>
    <name evidence="7" type="primary">SULTR3:4_4</name>
    <name evidence="7" type="ORF">HAX54_020803</name>
</gene>
<keyword evidence="8" id="KW-1185">Reference proteome</keyword>
<proteinExistence type="predicted"/>
<feature type="transmembrane region" description="Helical" evidence="5">
    <location>
        <begin position="74"/>
        <end position="96"/>
    </location>
</feature>
<dbReference type="EMBL" id="JACEIK010000250">
    <property type="protein sequence ID" value="MCD7453388.1"/>
    <property type="molecule type" value="Genomic_DNA"/>
</dbReference>
<keyword evidence="2 5" id="KW-0812">Transmembrane</keyword>
<evidence type="ECO:0000256" key="1">
    <source>
        <dbReference type="ARBA" id="ARBA00004141"/>
    </source>
</evidence>